<dbReference type="Proteomes" id="UP000651668">
    <property type="component" value="Unassembled WGS sequence"/>
</dbReference>
<evidence type="ECO:0008006" key="3">
    <source>
        <dbReference type="Google" id="ProtNLM"/>
    </source>
</evidence>
<organism evidence="1 2">
    <name type="scientific">Pedobacter quisquiliarum</name>
    <dbReference type="NCBI Taxonomy" id="1834438"/>
    <lineage>
        <taxon>Bacteria</taxon>
        <taxon>Pseudomonadati</taxon>
        <taxon>Bacteroidota</taxon>
        <taxon>Sphingobacteriia</taxon>
        <taxon>Sphingobacteriales</taxon>
        <taxon>Sphingobacteriaceae</taxon>
        <taxon>Pedobacter</taxon>
    </lineage>
</organism>
<comment type="caution">
    <text evidence="1">The sequence shown here is derived from an EMBL/GenBank/DDBJ whole genome shotgun (WGS) entry which is preliminary data.</text>
</comment>
<proteinExistence type="predicted"/>
<reference evidence="1" key="2">
    <citation type="submission" date="2020-09" db="EMBL/GenBank/DDBJ databases">
        <authorList>
            <person name="Sun Q."/>
            <person name="Zhou Y."/>
        </authorList>
    </citation>
    <scope>NUCLEOTIDE SEQUENCE</scope>
    <source>
        <strain evidence="1">CGMCC 1.15343</strain>
    </source>
</reference>
<dbReference type="EMBL" id="BMIL01000011">
    <property type="protein sequence ID" value="GGC73850.1"/>
    <property type="molecule type" value="Genomic_DNA"/>
</dbReference>
<protein>
    <recommendedName>
        <fullName evidence="3">Gluconate 2-dehydrogenase subunit 3</fullName>
    </recommendedName>
</protein>
<reference evidence="1" key="1">
    <citation type="journal article" date="2014" name="Int. J. Syst. Evol. Microbiol.">
        <title>Complete genome sequence of Corynebacterium casei LMG S-19264T (=DSM 44701T), isolated from a smear-ripened cheese.</title>
        <authorList>
            <consortium name="US DOE Joint Genome Institute (JGI-PGF)"/>
            <person name="Walter F."/>
            <person name="Albersmeier A."/>
            <person name="Kalinowski J."/>
            <person name="Ruckert C."/>
        </authorList>
    </citation>
    <scope>NUCLEOTIDE SEQUENCE</scope>
    <source>
        <strain evidence="1">CGMCC 1.15343</strain>
    </source>
</reference>
<dbReference type="AlphaFoldDB" id="A0A916UJ98"/>
<name>A0A916UJ98_9SPHI</name>
<keyword evidence="2" id="KW-1185">Reference proteome</keyword>
<dbReference type="Pfam" id="PF13618">
    <property type="entry name" value="Gluconate_2-dh3"/>
    <property type="match status" value="1"/>
</dbReference>
<dbReference type="InterPro" id="IPR027056">
    <property type="entry name" value="Gluconate_2DH_su3"/>
</dbReference>
<evidence type="ECO:0000313" key="2">
    <source>
        <dbReference type="Proteomes" id="UP000651668"/>
    </source>
</evidence>
<dbReference type="RefSeq" id="WP_188627680.1">
    <property type="nucleotide sequence ID" value="NZ_BMIL01000011.1"/>
</dbReference>
<evidence type="ECO:0000313" key="1">
    <source>
        <dbReference type="EMBL" id="GGC73850.1"/>
    </source>
</evidence>
<sequence>MERRLAIKQILFLAGGMALLPSCLRDTGKSSIALQTIDVSLDQEHLLADISETIIPETKTPGAKSLNLHLFAIKMLDDCYAKEDQELFFKGLDALQDRSEAQFSRSFQKLTVPEREQLLLAIEKDEQAEPAIKKFYDIIKSKTIEGYLSSKYVMTNLVVWELVPGRWNPYYAVKSA</sequence>
<accession>A0A916UJ98</accession>
<gene>
    <name evidence="1" type="ORF">GCM10011387_29290</name>
</gene>